<dbReference type="InterPro" id="IPR036779">
    <property type="entry name" value="LysM_dom_sf"/>
</dbReference>
<gene>
    <name evidence="4" type="ORF">ACFOPH_11975</name>
</gene>
<dbReference type="InterPro" id="IPR020012">
    <property type="entry name" value="LysM_FimV"/>
</dbReference>
<feature type="region of interest" description="Disordered" evidence="1">
    <location>
        <begin position="388"/>
        <end position="439"/>
    </location>
</feature>
<evidence type="ECO:0000313" key="5">
    <source>
        <dbReference type="Proteomes" id="UP001595665"/>
    </source>
</evidence>
<dbReference type="Gene3D" id="3.10.350.10">
    <property type="entry name" value="LysM domain"/>
    <property type="match status" value="1"/>
</dbReference>
<feature type="signal peptide" evidence="2">
    <location>
        <begin position="1"/>
        <end position="20"/>
    </location>
</feature>
<dbReference type="InterPro" id="IPR057840">
    <property type="entry name" value="FimV_N"/>
</dbReference>
<dbReference type="Pfam" id="PF25800">
    <property type="entry name" value="FimV_N"/>
    <property type="match status" value="1"/>
</dbReference>
<dbReference type="InterPro" id="IPR038440">
    <property type="entry name" value="FimV_C_sf"/>
</dbReference>
<accession>A0ABV7PN31</accession>
<comment type="caution">
    <text evidence="4">The sequence shown here is derived from an EMBL/GenBank/DDBJ whole genome shotgun (WGS) entry which is preliminary data.</text>
</comment>
<feature type="compositionally biased region" description="Low complexity" evidence="1">
    <location>
        <begin position="406"/>
        <end position="428"/>
    </location>
</feature>
<evidence type="ECO:0000313" key="4">
    <source>
        <dbReference type="EMBL" id="MFC3458956.1"/>
    </source>
</evidence>
<dbReference type="PROSITE" id="PS51782">
    <property type="entry name" value="LYSM"/>
    <property type="match status" value="1"/>
</dbReference>
<name>A0ABV7PN31_9BURK</name>
<dbReference type="CDD" id="cd00118">
    <property type="entry name" value="LysM"/>
    <property type="match status" value="1"/>
</dbReference>
<evidence type="ECO:0000256" key="2">
    <source>
        <dbReference type="SAM" id="SignalP"/>
    </source>
</evidence>
<sequence>MKTLTAAVASAVLLSSAATAAGLGKLTVLSALGQPLRAEIELTAVSNEEAKGLVARLASADAYRAANIEFNPALLSLRFNVEQRGGRQFVRITSTQPLNEPFVDLLLELAWDNGRLVREYTFLLDPADLRAPQPAQVAAGSAAGAAAGSATAAGRPRAATPAAEAPAQPAPAPARPQSGARADETAATGNAAPRAPAAASRYRVKSGDTLSGIATRIKPVDVSLDMMLVALYRANPDAFIGNNMNRLKSGQILSVPAGDALRDIDGGEARGTVVAHAADFNAYRAKLAGQVATSTPAREAPAGQSATGRITAKVEERPTAANESQDQLRLSKALPAPAAAGEGDKAGATTSAEDTIAKEKELADAQQRVKELEKNVNQLEELITVKSGTGAAATQRAAEGMKPTQPAESSAAGAAAGTAATEEAAKPAPKIKPKTKPAPQEKSLLDTLMDNIVYIGAGAAVLLLAALGLSQRRRKQAAPKVAAAEPSILGGAAQPASGQALFAETGGQSVDTNDSVFNSSFAPSASQLDTNEVDPLAEAELYLAYNFDTQAEDILKEALRNDPHRHPVRLKLLEIYAARKDVRAFETQATELYSLTGGKGDEWAQAASLGRALDPANPMYGAGAAAGGLAAGAGIAATAAAAAAAPEANPQTLLSQQLEQAFRNRGEHTEIVEPAATLDAVTGAPLDTTFNFDSLGLGADATALPQAGTEAKIDPKADARDDNLLDFDLGGLSFEPVPVAEPGAVASADATAVPDLQFDMEPFAPLEPAPATAASPDVPVTSLDDLAFDMEFDAPAAPQAAAATATPQDDDDGFVLDLSSSGPSTDIDMAQLAKEFELPPLPDVPQTPQAAELKDPLFDLDAMDFSLADAAPVTPATPAAPGQNFDFSTDLDFATATPEAAVADAATSGQARDPLFDLDAMDFGQPAAPAAPQDDPFALPDVPAIPNPGTPVPRFDMSGFDLDLPAGDLGDLEQAVESAPQEQGIPNGLTPAQMEMETKLDLAIAYQEIGDKEGARELLDEVIKGGSGEQASRASAMRAKLA</sequence>
<keyword evidence="5" id="KW-1185">Reference proteome</keyword>
<dbReference type="SMART" id="SM00257">
    <property type="entry name" value="LysM"/>
    <property type="match status" value="1"/>
</dbReference>
<dbReference type="Pfam" id="PF01476">
    <property type="entry name" value="LysM"/>
    <property type="match status" value="1"/>
</dbReference>
<dbReference type="NCBIfam" id="TIGR03504">
    <property type="entry name" value="FimV_Cterm"/>
    <property type="match status" value="1"/>
</dbReference>
<evidence type="ECO:0000256" key="1">
    <source>
        <dbReference type="SAM" id="MobiDB-lite"/>
    </source>
</evidence>
<feature type="domain" description="LysM" evidence="3">
    <location>
        <begin position="200"/>
        <end position="255"/>
    </location>
</feature>
<evidence type="ECO:0000259" key="3">
    <source>
        <dbReference type="PROSITE" id="PS51782"/>
    </source>
</evidence>
<dbReference type="Proteomes" id="UP001595665">
    <property type="component" value="Unassembled WGS sequence"/>
</dbReference>
<dbReference type="EMBL" id="JBHRVV010000001">
    <property type="protein sequence ID" value="MFC3458956.1"/>
    <property type="molecule type" value="Genomic_DNA"/>
</dbReference>
<organism evidence="4 5">
    <name type="scientific">Massilia haematophila</name>
    <dbReference type="NCBI Taxonomy" id="457923"/>
    <lineage>
        <taxon>Bacteria</taxon>
        <taxon>Pseudomonadati</taxon>
        <taxon>Pseudomonadota</taxon>
        <taxon>Betaproteobacteria</taxon>
        <taxon>Burkholderiales</taxon>
        <taxon>Oxalobacteraceae</taxon>
        <taxon>Telluria group</taxon>
        <taxon>Massilia</taxon>
    </lineage>
</organism>
<keyword evidence="2" id="KW-0732">Signal</keyword>
<dbReference type="NCBIfam" id="TIGR03505">
    <property type="entry name" value="FimV_core"/>
    <property type="match status" value="1"/>
</dbReference>
<dbReference type="Gene3D" id="1.20.58.2200">
    <property type="match status" value="1"/>
</dbReference>
<protein>
    <submittedName>
        <fullName evidence="4">FimV/HubP family polar landmark protein</fullName>
    </submittedName>
</protein>
<feature type="region of interest" description="Disordered" evidence="1">
    <location>
        <begin position="148"/>
        <end position="201"/>
    </location>
</feature>
<feature type="compositionally biased region" description="Low complexity" evidence="1">
    <location>
        <begin position="175"/>
        <end position="199"/>
    </location>
</feature>
<feature type="chain" id="PRO_5047341996" evidence="2">
    <location>
        <begin position="21"/>
        <end position="1042"/>
    </location>
</feature>
<dbReference type="InterPro" id="IPR020011">
    <property type="entry name" value="FimV_C"/>
</dbReference>
<feature type="compositionally biased region" description="Low complexity" evidence="1">
    <location>
        <begin position="148"/>
        <end position="167"/>
    </location>
</feature>
<dbReference type="InterPro" id="IPR018392">
    <property type="entry name" value="LysM"/>
</dbReference>
<reference evidence="5" key="1">
    <citation type="journal article" date="2019" name="Int. J. Syst. Evol. Microbiol.">
        <title>The Global Catalogue of Microorganisms (GCM) 10K type strain sequencing project: providing services to taxonomists for standard genome sequencing and annotation.</title>
        <authorList>
            <consortium name="The Broad Institute Genomics Platform"/>
            <consortium name="The Broad Institute Genome Sequencing Center for Infectious Disease"/>
            <person name="Wu L."/>
            <person name="Ma J."/>
        </authorList>
    </citation>
    <scope>NUCLEOTIDE SEQUENCE [LARGE SCALE GENOMIC DNA]</scope>
    <source>
        <strain evidence="5">CCM 7480</strain>
    </source>
</reference>
<proteinExistence type="predicted"/>
<dbReference type="RefSeq" id="WP_379735450.1">
    <property type="nucleotide sequence ID" value="NZ_JBHRVV010000001.1"/>
</dbReference>